<protein>
    <submittedName>
        <fullName evidence="1">Uncharacterized protein</fullName>
    </submittedName>
</protein>
<feature type="non-terminal residue" evidence="1">
    <location>
        <position position="1"/>
    </location>
</feature>
<proteinExistence type="predicted"/>
<sequence>GRVLKLNIVQVREFGGRRSYEATINGEFGGRRSSEAIINGVQGLRQLLEQTCSRSKSQQALKPEFNQFSFCFNIVYYAHIDIHIRAKAKPAQAVFNVVTYEIGILFAYGLEEKIAVTYHELNAITRGSLAVELGTKAYGLLLILTWATLWLVLKHPGGANIFLTR</sequence>
<dbReference type="Proteomes" id="UP000541444">
    <property type="component" value="Unassembled WGS sequence"/>
</dbReference>
<evidence type="ECO:0000313" key="2">
    <source>
        <dbReference type="Proteomes" id="UP000541444"/>
    </source>
</evidence>
<reference evidence="1 2" key="1">
    <citation type="journal article" date="2020" name="IScience">
        <title>Genome Sequencing of the Endangered Kingdonia uniflora (Circaeasteraceae, Ranunculales) Reveals Potential Mechanisms of Evolutionary Specialization.</title>
        <authorList>
            <person name="Sun Y."/>
            <person name="Deng T."/>
            <person name="Zhang A."/>
            <person name="Moore M.J."/>
            <person name="Landis J.B."/>
            <person name="Lin N."/>
            <person name="Zhang H."/>
            <person name="Zhang X."/>
            <person name="Huang J."/>
            <person name="Zhang X."/>
            <person name="Sun H."/>
            <person name="Wang H."/>
        </authorList>
    </citation>
    <scope>NUCLEOTIDE SEQUENCE [LARGE SCALE GENOMIC DNA]</scope>
    <source>
        <strain evidence="1">TB1705</strain>
        <tissue evidence="1">Leaf</tissue>
    </source>
</reference>
<organism evidence="1 2">
    <name type="scientific">Kingdonia uniflora</name>
    <dbReference type="NCBI Taxonomy" id="39325"/>
    <lineage>
        <taxon>Eukaryota</taxon>
        <taxon>Viridiplantae</taxon>
        <taxon>Streptophyta</taxon>
        <taxon>Embryophyta</taxon>
        <taxon>Tracheophyta</taxon>
        <taxon>Spermatophyta</taxon>
        <taxon>Magnoliopsida</taxon>
        <taxon>Ranunculales</taxon>
        <taxon>Circaeasteraceae</taxon>
        <taxon>Kingdonia</taxon>
    </lineage>
</organism>
<accession>A0A7J7L598</accession>
<name>A0A7J7L598_9MAGN</name>
<comment type="caution">
    <text evidence="1">The sequence shown here is derived from an EMBL/GenBank/DDBJ whole genome shotgun (WGS) entry which is preliminary data.</text>
</comment>
<gene>
    <name evidence="1" type="ORF">GIB67_040446</name>
</gene>
<keyword evidence="2" id="KW-1185">Reference proteome</keyword>
<dbReference type="EMBL" id="JACGCM010002624">
    <property type="protein sequence ID" value="KAF6137738.1"/>
    <property type="molecule type" value="Genomic_DNA"/>
</dbReference>
<dbReference type="AlphaFoldDB" id="A0A7J7L598"/>
<evidence type="ECO:0000313" key="1">
    <source>
        <dbReference type="EMBL" id="KAF6137738.1"/>
    </source>
</evidence>